<evidence type="ECO:0000256" key="1">
    <source>
        <dbReference type="SAM" id="MobiDB-lite"/>
    </source>
</evidence>
<protein>
    <submittedName>
        <fullName evidence="2">Uncharacterized protein</fullName>
    </submittedName>
</protein>
<name>A0A1E7JIA9_9ACTN</name>
<evidence type="ECO:0000313" key="3">
    <source>
        <dbReference type="Proteomes" id="UP000176087"/>
    </source>
</evidence>
<sequence length="385" mass="40673">MSCAALVAGSVAACSSAERLTTGMKVRNAVVKLGDQSASTVIASVDASPGQAREFLTQARGGGKKHRASKQDARRLAGAELTVSAGTGDEEEETPLKEMPASEAANVAAALNFGGKDVAAVKSVDDKLYLRVSLRSLVKQAEGSQDARKKASEIVELADDLPATLRPASDVLKGEWVRADPDAFDDFARAAETLAERQKEEDKEEKKNKGGKKGGDGGGKAADPAEPALPAELSREIRDAVTIGSALEGQPQREFLSEVQDLLREHAEFDARDERGGAERVRMTLPGKEAAKDLVAALRPLGAEVDPDRVPDGDIAADLSIRRGQLTSLTLDLGQFTRGDARLPLRLEFSGGDAVAVTAPSGTEKIQPQDLMAAWMYGALGTEKF</sequence>
<feature type="compositionally biased region" description="Basic and acidic residues" evidence="1">
    <location>
        <begin position="195"/>
        <end position="208"/>
    </location>
</feature>
<reference evidence="2 3" key="1">
    <citation type="journal article" date="2016" name="Front. Microbiol.">
        <title>Comparative Genomics Analysis of Streptomyces Species Reveals Their Adaptation to the Marine Environment and Their Diversity at the Genomic Level.</title>
        <authorList>
            <person name="Tian X."/>
            <person name="Zhang Z."/>
            <person name="Yang T."/>
            <person name="Chen M."/>
            <person name="Li J."/>
            <person name="Chen F."/>
            <person name="Yang J."/>
            <person name="Li W."/>
            <person name="Zhang B."/>
            <person name="Zhang Z."/>
            <person name="Wu J."/>
            <person name="Zhang C."/>
            <person name="Long L."/>
            <person name="Xiao J."/>
        </authorList>
    </citation>
    <scope>NUCLEOTIDE SEQUENCE [LARGE SCALE GENOMIC DNA]</scope>
    <source>
        <strain evidence="2 3">SCSIO 10390</strain>
    </source>
</reference>
<dbReference type="STRING" id="933944.AN215_21070"/>
<keyword evidence="3" id="KW-1185">Reference proteome</keyword>
<feature type="region of interest" description="Disordered" evidence="1">
    <location>
        <begin position="195"/>
        <end position="227"/>
    </location>
</feature>
<gene>
    <name evidence="2" type="ORF">AN215_21070</name>
</gene>
<organism evidence="2 3">
    <name type="scientific">Streptomyces abyssalis</name>
    <dbReference type="NCBI Taxonomy" id="933944"/>
    <lineage>
        <taxon>Bacteria</taxon>
        <taxon>Bacillati</taxon>
        <taxon>Actinomycetota</taxon>
        <taxon>Actinomycetes</taxon>
        <taxon>Kitasatosporales</taxon>
        <taxon>Streptomycetaceae</taxon>
        <taxon>Streptomyces</taxon>
    </lineage>
</organism>
<dbReference type="EMBL" id="LJGT01000041">
    <property type="protein sequence ID" value="OEU86198.1"/>
    <property type="molecule type" value="Genomic_DNA"/>
</dbReference>
<comment type="caution">
    <text evidence="2">The sequence shown here is derived from an EMBL/GenBank/DDBJ whole genome shotgun (WGS) entry which is preliminary data.</text>
</comment>
<dbReference type="Proteomes" id="UP000176087">
    <property type="component" value="Unassembled WGS sequence"/>
</dbReference>
<dbReference type="PATRIC" id="fig|933944.5.peg.3386"/>
<dbReference type="OrthoDB" id="4117056at2"/>
<accession>A0A1E7JIA9</accession>
<evidence type="ECO:0000313" key="2">
    <source>
        <dbReference type="EMBL" id="OEU86198.1"/>
    </source>
</evidence>
<proteinExistence type="predicted"/>
<dbReference type="AlphaFoldDB" id="A0A1E7JIA9"/>